<sequence>KIWRFRYTRPGDGQRVLLSFGSLDEVTLADARKRREEYRALLAKGTDPQAHQKQQTEAELMRRNNTFRKVAVDWYEMKKSQNLAPNTIKDIWRSLEKYVFPDIGDCPVNELTARQFVTLLEPIKARGNLETLKRVLQRINEVMDYAANSGLTEFNTAANVRKAFPTPVKVHMPTIRPEQLPELMSAVSVASIERQTRLLIEWQLLTVTRPAEAAEARWSEIDFTASTWTIPAGRMKMRREHVIPLSSQALAVLEAMKPISAHREYIFPGYKNPQTPMNSQTVNVALKRMGFKGVLVSHGMRAIFSTAANEEGFEPDVIEAALAHVDTNDVRRAYNRSTYLEKRVVLMRWWGEFVEAASTGVTLASGTRGIRIA</sequence>
<dbReference type="PANTHER" id="PTHR30629">
    <property type="entry name" value="PROPHAGE INTEGRASE"/>
    <property type="match status" value="1"/>
</dbReference>
<evidence type="ECO:0000256" key="1">
    <source>
        <dbReference type="ARBA" id="ARBA00008857"/>
    </source>
</evidence>
<dbReference type="GO" id="GO:0015074">
    <property type="term" value="P:DNA integration"/>
    <property type="evidence" value="ECO:0007669"/>
    <property type="project" value="UniProtKB-KW"/>
</dbReference>
<evidence type="ECO:0000256" key="5">
    <source>
        <dbReference type="PROSITE-ProRule" id="PRU01248"/>
    </source>
</evidence>
<protein>
    <submittedName>
        <fullName evidence="8">DUF4102 domain-containing protein</fullName>
    </submittedName>
</protein>
<dbReference type="Gene3D" id="3.30.160.390">
    <property type="entry name" value="Integrase, DNA-binding domain"/>
    <property type="match status" value="1"/>
</dbReference>
<comment type="caution">
    <text evidence="8">The sequence shown here is derived from an EMBL/GenBank/DDBJ whole genome shotgun (WGS) entry which is preliminary data.</text>
</comment>
<evidence type="ECO:0000256" key="2">
    <source>
        <dbReference type="ARBA" id="ARBA00022908"/>
    </source>
</evidence>
<dbReference type="InterPro" id="IPR002104">
    <property type="entry name" value="Integrase_catalytic"/>
</dbReference>
<dbReference type="PANTHER" id="PTHR30629:SF6">
    <property type="entry name" value="PROPHAGE INTEGRASE INTA-RELATED"/>
    <property type="match status" value="1"/>
</dbReference>
<feature type="domain" description="Core-binding (CB)" evidence="7">
    <location>
        <begin position="65"/>
        <end position="147"/>
    </location>
</feature>
<dbReference type="InterPro" id="IPR011010">
    <property type="entry name" value="DNA_brk_join_enz"/>
</dbReference>
<dbReference type="Pfam" id="PF13356">
    <property type="entry name" value="Arm-DNA-bind_3"/>
    <property type="match status" value="1"/>
</dbReference>
<gene>
    <name evidence="8" type="ORF">EVG73_28805</name>
</gene>
<proteinExistence type="inferred from homology"/>
<dbReference type="PROSITE" id="PS51898">
    <property type="entry name" value="TYR_RECOMBINASE"/>
    <property type="match status" value="1"/>
</dbReference>
<dbReference type="InterPro" id="IPR013762">
    <property type="entry name" value="Integrase-like_cat_sf"/>
</dbReference>
<dbReference type="InterPro" id="IPR044068">
    <property type="entry name" value="CB"/>
</dbReference>
<reference evidence="8" key="1">
    <citation type="submission" date="2019-01" db="EMBL/GenBank/DDBJ databases">
        <authorList>
            <person name="Ashton P.M."/>
            <person name="Dallman T."/>
            <person name="Nair S."/>
            <person name="De Pinna E."/>
            <person name="Peters T."/>
            <person name="Grant K."/>
        </authorList>
    </citation>
    <scope>NUCLEOTIDE SEQUENCE</scope>
    <source>
        <strain evidence="8">500372</strain>
    </source>
</reference>
<dbReference type="CDD" id="cd00801">
    <property type="entry name" value="INT_P4_C"/>
    <property type="match status" value="1"/>
</dbReference>
<comment type="similarity">
    <text evidence="1">Belongs to the 'phage' integrase family.</text>
</comment>
<dbReference type="NCBIfam" id="NF007246">
    <property type="entry name" value="PRK09692.1"/>
    <property type="match status" value="1"/>
</dbReference>
<dbReference type="InterPro" id="IPR038488">
    <property type="entry name" value="Integrase_DNA-bd_sf"/>
</dbReference>
<keyword evidence="2" id="KW-0229">DNA integration</keyword>
<evidence type="ECO:0000256" key="3">
    <source>
        <dbReference type="ARBA" id="ARBA00023125"/>
    </source>
</evidence>
<dbReference type="Pfam" id="PF00589">
    <property type="entry name" value="Phage_integrase"/>
    <property type="match status" value="1"/>
</dbReference>
<dbReference type="GO" id="GO:0006310">
    <property type="term" value="P:DNA recombination"/>
    <property type="evidence" value="ECO:0007669"/>
    <property type="project" value="UniProtKB-KW"/>
</dbReference>
<dbReference type="InterPro" id="IPR050808">
    <property type="entry name" value="Phage_Integrase"/>
</dbReference>
<dbReference type="PROSITE" id="PS51900">
    <property type="entry name" value="CB"/>
    <property type="match status" value="1"/>
</dbReference>
<evidence type="ECO:0000259" key="6">
    <source>
        <dbReference type="PROSITE" id="PS51898"/>
    </source>
</evidence>
<dbReference type="InterPro" id="IPR010998">
    <property type="entry name" value="Integrase_recombinase_N"/>
</dbReference>
<dbReference type="SUPFAM" id="SSF56349">
    <property type="entry name" value="DNA breaking-rejoining enzymes"/>
    <property type="match status" value="1"/>
</dbReference>
<evidence type="ECO:0000259" key="7">
    <source>
        <dbReference type="PROSITE" id="PS51900"/>
    </source>
</evidence>
<dbReference type="InterPro" id="IPR053876">
    <property type="entry name" value="Phage_int_M"/>
</dbReference>
<evidence type="ECO:0000256" key="4">
    <source>
        <dbReference type="ARBA" id="ARBA00023172"/>
    </source>
</evidence>
<keyword evidence="3 5" id="KW-0238">DNA-binding</keyword>
<name>A0A5X8Y596_SALNE</name>
<dbReference type="EMBL" id="AAHWTY010000255">
    <property type="protein sequence ID" value="ECB1916267.1"/>
    <property type="molecule type" value="Genomic_DNA"/>
</dbReference>
<dbReference type="Gene3D" id="1.10.150.130">
    <property type="match status" value="1"/>
</dbReference>
<dbReference type="InterPro" id="IPR025166">
    <property type="entry name" value="Integrase_DNA_bind_dom"/>
</dbReference>
<accession>A0A5X8Y596</accession>
<keyword evidence="4" id="KW-0233">DNA recombination</keyword>
<dbReference type="AlphaFoldDB" id="A0A5X8Y596"/>
<evidence type="ECO:0000313" key="8">
    <source>
        <dbReference type="EMBL" id="ECB1916267.1"/>
    </source>
</evidence>
<dbReference type="Gene3D" id="1.10.443.10">
    <property type="entry name" value="Intergrase catalytic core"/>
    <property type="match status" value="1"/>
</dbReference>
<dbReference type="GO" id="GO:0003677">
    <property type="term" value="F:DNA binding"/>
    <property type="evidence" value="ECO:0007669"/>
    <property type="project" value="UniProtKB-UniRule"/>
</dbReference>
<dbReference type="Pfam" id="PF22022">
    <property type="entry name" value="Phage_int_M"/>
    <property type="match status" value="1"/>
</dbReference>
<feature type="domain" description="Tyr recombinase" evidence="6">
    <location>
        <begin position="170"/>
        <end position="347"/>
    </location>
</feature>
<feature type="non-terminal residue" evidence="8">
    <location>
        <position position="1"/>
    </location>
</feature>
<organism evidence="8">
    <name type="scientific">Salmonella newport</name>
    <dbReference type="NCBI Taxonomy" id="108619"/>
    <lineage>
        <taxon>Bacteria</taxon>
        <taxon>Pseudomonadati</taxon>
        <taxon>Pseudomonadota</taxon>
        <taxon>Gammaproteobacteria</taxon>
        <taxon>Enterobacterales</taxon>
        <taxon>Enterobacteriaceae</taxon>
        <taxon>Salmonella</taxon>
    </lineage>
</organism>